<accession>A0A3A4P279</accession>
<evidence type="ECO:0008006" key="4">
    <source>
        <dbReference type="Google" id="ProtNLM"/>
    </source>
</evidence>
<protein>
    <recommendedName>
        <fullName evidence="4">DUF948 domain-containing protein</fullName>
    </recommendedName>
</protein>
<dbReference type="EMBL" id="QZKU01000003">
    <property type="protein sequence ID" value="RJP26813.1"/>
    <property type="molecule type" value="Genomic_DNA"/>
</dbReference>
<comment type="caution">
    <text evidence="2">The sequence shown here is derived from an EMBL/GenBank/DDBJ whole genome shotgun (WGS) entry which is preliminary data.</text>
</comment>
<organism evidence="2 3">
    <name type="scientific">Abyssobacteria bacterium (strain SURF_5)</name>
    <dbReference type="NCBI Taxonomy" id="2093360"/>
    <lineage>
        <taxon>Bacteria</taxon>
        <taxon>Pseudomonadati</taxon>
        <taxon>Candidatus Hydrogenedentota</taxon>
        <taxon>Candidatus Abyssobacteria</taxon>
    </lineage>
</organism>
<feature type="transmembrane region" description="Helical" evidence="1">
    <location>
        <begin position="6"/>
        <end position="30"/>
    </location>
</feature>
<evidence type="ECO:0000313" key="2">
    <source>
        <dbReference type="EMBL" id="RJP26813.1"/>
    </source>
</evidence>
<evidence type="ECO:0000256" key="1">
    <source>
        <dbReference type="SAM" id="Phobius"/>
    </source>
</evidence>
<sequence>MLTTFIILDALIALQTAIIIASAIVLLVVLRRAISASHAVRQSVNDLLPRVNEILERVNEFVKASQPVGGRAADISGDIKVMVESARGSVAAMTDVVNDVSTRVKNQAERVDAVFTENLNKFERLSDTVSENLLAPMAEISALLRGGYAAAKYLRRQKASAPTGGDGHEEETPII</sequence>
<keyword evidence="1" id="KW-0812">Transmembrane</keyword>
<proteinExistence type="predicted"/>
<keyword evidence="1" id="KW-0472">Membrane</keyword>
<dbReference type="AlphaFoldDB" id="A0A3A4P279"/>
<keyword evidence="1" id="KW-1133">Transmembrane helix</keyword>
<gene>
    <name evidence="2" type="ORF">C4520_00160</name>
</gene>
<evidence type="ECO:0000313" key="3">
    <source>
        <dbReference type="Proteomes" id="UP000265882"/>
    </source>
</evidence>
<name>A0A3A4P279_ABYX5</name>
<reference evidence="2 3" key="1">
    <citation type="journal article" date="2017" name="ISME J.">
        <title>Energy and carbon metabolisms in a deep terrestrial subsurface fluid microbial community.</title>
        <authorList>
            <person name="Momper L."/>
            <person name="Jungbluth S.P."/>
            <person name="Lee M.D."/>
            <person name="Amend J.P."/>
        </authorList>
    </citation>
    <scope>NUCLEOTIDE SEQUENCE [LARGE SCALE GENOMIC DNA]</scope>
    <source>
        <strain evidence="2">SURF_5</strain>
    </source>
</reference>
<dbReference type="Proteomes" id="UP000265882">
    <property type="component" value="Unassembled WGS sequence"/>
</dbReference>